<protein>
    <recommendedName>
        <fullName evidence="19">Protein kinase domain-containing protein</fullName>
    </recommendedName>
</protein>
<dbReference type="CDD" id="cd00054">
    <property type="entry name" value="EGF_CA"/>
    <property type="match status" value="1"/>
</dbReference>
<keyword evidence="13" id="KW-1015">Disulfide bond</keyword>
<evidence type="ECO:0000313" key="20">
    <source>
        <dbReference type="EMBL" id="KAJ6986062.1"/>
    </source>
</evidence>
<accession>A0AAD6QBJ8</accession>
<dbReference type="PROSITE" id="PS50011">
    <property type="entry name" value="PROTEIN_KINASE_DOM"/>
    <property type="match status" value="1"/>
</dbReference>
<dbReference type="GO" id="GO:0004674">
    <property type="term" value="F:protein serine/threonine kinase activity"/>
    <property type="evidence" value="ECO:0007669"/>
    <property type="project" value="UniProtKB-KW"/>
</dbReference>
<comment type="catalytic activity">
    <reaction evidence="15">
        <text>L-seryl-[protein] + ATP = O-phospho-L-seryl-[protein] + ADP + H(+)</text>
        <dbReference type="Rhea" id="RHEA:17989"/>
        <dbReference type="Rhea" id="RHEA-COMP:9863"/>
        <dbReference type="Rhea" id="RHEA-COMP:11604"/>
        <dbReference type="ChEBI" id="CHEBI:15378"/>
        <dbReference type="ChEBI" id="CHEBI:29999"/>
        <dbReference type="ChEBI" id="CHEBI:30616"/>
        <dbReference type="ChEBI" id="CHEBI:83421"/>
        <dbReference type="ChEBI" id="CHEBI:456216"/>
    </reaction>
</comment>
<gene>
    <name evidence="20" type="ORF">NC653_023853</name>
</gene>
<comment type="catalytic activity">
    <reaction evidence="16">
        <text>L-threonyl-[protein] + ATP = O-phospho-L-threonyl-[protein] + ADP + H(+)</text>
        <dbReference type="Rhea" id="RHEA:46608"/>
        <dbReference type="Rhea" id="RHEA-COMP:11060"/>
        <dbReference type="Rhea" id="RHEA-COMP:11605"/>
        <dbReference type="ChEBI" id="CHEBI:15378"/>
        <dbReference type="ChEBI" id="CHEBI:30013"/>
        <dbReference type="ChEBI" id="CHEBI:30616"/>
        <dbReference type="ChEBI" id="CHEBI:61977"/>
        <dbReference type="ChEBI" id="CHEBI:456216"/>
    </reaction>
</comment>
<evidence type="ECO:0000256" key="7">
    <source>
        <dbReference type="ARBA" id="ARBA00022737"/>
    </source>
</evidence>
<comment type="subcellular location">
    <subcellularLocation>
        <location evidence="1">Membrane</location>
        <topology evidence="1">Single-pass type I membrane protein</topology>
    </subcellularLocation>
</comment>
<keyword evidence="10" id="KW-0067">ATP-binding</keyword>
<dbReference type="InterPro" id="IPR001245">
    <property type="entry name" value="Ser-Thr/Tyr_kinase_cat_dom"/>
</dbReference>
<feature type="chain" id="PRO_5042120511" description="Protein kinase domain-containing protein" evidence="18">
    <location>
        <begin position="25"/>
        <end position="755"/>
    </location>
</feature>
<dbReference type="InterPro" id="IPR009030">
    <property type="entry name" value="Growth_fac_rcpt_cys_sf"/>
</dbReference>
<dbReference type="InterPro" id="IPR001881">
    <property type="entry name" value="EGF-like_Ca-bd_dom"/>
</dbReference>
<evidence type="ECO:0000256" key="8">
    <source>
        <dbReference type="ARBA" id="ARBA00022741"/>
    </source>
</evidence>
<dbReference type="InterPro" id="IPR000719">
    <property type="entry name" value="Prot_kinase_dom"/>
</dbReference>
<feature type="domain" description="Protein kinase" evidence="19">
    <location>
        <begin position="422"/>
        <end position="696"/>
    </location>
</feature>
<evidence type="ECO:0000313" key="21">
    <source>
        <dbReference type="Proteomes" id="UP001164929"/>
    </source>
</evidence>
<dbReference type="InterPro" id="IPR011009">
    <property type="entry name" value="Kinase-like_dom_sf"/>
</dbReference>
<evidence type="ECO:0000256" key="6">
    <source>
        <dbReference type="ARBA" id="ARBA00022729"/>
    </source>
</evidence>
<keyword evidence="7" id="KW-0677">Repeat</keyword>
<keyword evidence="4" id="KW-0808">Transferase</keyword>
<keyword evidence="8" id="KW-0547">Nucleotide-binding</keyword>
<evidence type="ECO:0000256" key="9">
    <source>
        <dbReference type="ARBA" id="ARBA00022777"/>
    </source>
</evidence>
<dbReference type="FunFam" id="1.10.510.10:FF:000084">
    <property type="entry name" value="Wall-associated receptor kinase 2"/>
    <property type="match status" value="1"/>
</dbReference>
<evidence type="ECO:0000256" key="5">
    <source>
        <dbReference type="ARBA" id="ARBA00022692"/>
    </source>
</evidence>
<comment type="caution">
    <text evidence="20">The sequence shown here is derived from an EMBL/GenBank/DDBJ whole genome shotgun (WGS) entry which is preliminary data.</text>
</comment>
<dbReference type="InterPro" id="IPR025287">
    <property type="entry name" value="WAK_GUB"/>
</dbReference>
<proteinExistence type="predicted"/>
<keyword evidence="5 17" id="KW-0812">Transmembrane</keyword>
<evidence type="ECO:0000256" key="14">
    <source>
        <dbReference type="ARBA" id="ARBA00023180"/>
    </source>
</evidence>
<feature type="signal peptide" evidence="18">
    <location>
        <begin position="1"/>
        <end position="24"/>
    </location>
</feature>
<evidence type="ECO:0000256" key="3">
    <source>
        <dbReference type="ARBA" id="ARBA00022536"/>
    </source>
</evidence>
<evidence type="ECO:0000256" key="13">
    <source>
        <dbReference type="ARBA" id="ARBA00023157"/>
    </source>
</evidence>
<dbReference type="SUPFAM" id="SSF57184">
    <property type="entry name" value="Growth factor receptor domain"/>
    <property type="match status" value="1"/>
</dbReference>
<keyword evidence="14" id="KW-0325">Glycoprotein</keyword>
<dbReference type="InterPro" id="IPR008271">
    <property type="entry name" value="Ser/Thr_kinase_AS"/>
</dbReference>
<dbReference type="PANTHER" id="PTHR27005:SF335">
    <property type="entry name" value="PROTEIN KINASE DOMAIN-CONTAINING PROTEIN"/>
    <property type="match status" value="1"/>
</dbReference>
<dbReference type="GO" id="GO:0030247">
    <property type="term" value="F:polysaccharide binding"/>
    <property type="evidence" value="ECO:0007669"/>
    <property type="project" value="InterPro"/>
</dbReference>
<dbReference type="InterPro" id="IPR018097">
    <property type="entry name" value="EGF_Ca-bd_CS"/>
</dbReference>
<dbReference type="InterPro" id="IPR000152">
    <property type="entry name" value="EGF-type_Asp/Asn_hydroxyl_site"/>
</dbReference>
<dbReference type="GO" id="GO:0005509">
    <property type="term" value="F:calcium ion binding"/>
    <property type="evidence" value="ECO:0007669"/>
    <property type="project" value="InterPro"/>
</dbReference>
<evidence type="ECO:0000256" key="11">
    <source>
        <dbReference type="ARBA" id="ARBA00022989"/>
    </source>
</evidence>
<organism evidence="20 21">
    <name type="scientific">Populus alba x Populus x berolinensis</name>
    <dbReference type="NCBI Taxonomy" id="444605"/>
    <lineage>
        <taxon>Eukaryota</taxon>
        <taxon>Viridiplantae</taxon>
        <taxon>Streptophyta</taxon>
        <taxon>Embryophyta</taxon>
        <taxon>Tracheophyta</taxon>
        <taxon>Spermatophyta</taxon>
        <taxon>Magnoliopsida</taxon>
        <taxon>eudicotyledons</taxon>
        <taxon>Gunneridae</taxon>
        <taxon>Pentapetalae</taxon>
        <taxon>rosids</taxon>
        <taxon>fabids</taxon>
        <taxon>Malpighiales</taxon>
        <taxon>Salicaceae</taxon>
        <taxon>Saliceae</taxon>
        <taxon>Populus</taxon>
    </lineage>
</organism>
<feature type="transmembrane region" description="Helical" evidence="17">
    <location>
        <begin position="341"/>
        <end position="368"/>
    </location>
</feature>
<dbReference type="Gene3D" id="3.30.200.20">
    <property type="entry name" value="Phosphorylase Kinase, domain 1"/>
    <property type="match status" value="1"/>
</dbReference>
<dbReference type="GO" id="GO:0007166">
    <property type="term" value="P:cell surface receptor signaling pathway"/>
    <property type="evidence" value="ECO:0007669"/>
    <property type="project" value="InterPro"/>
</dbReference>
<dbReference type="EMBL" id="JAQIZT010000009">
    <property type="protein sequence ID" value="KAJ6986062.1"/>
    <property type="molecule type" value="Genomic_DNA"/>
</dbReference>
<evidence type="ECO:0000256" key="10">
    <source>
        <dbReference type="ARBA" id="ARBA00022840"/>
    </source>
</evidence>
<evidence type="ECO:0000256" key="2">
    <source>
        <dbReference type="ARBA" id="ARBA00022527"/>
    </source>
</evidence>
<dbReference type="PROSITE" id="PS00010">
    <property type="entry name" value="ASX_HYDROXYL"/>
    <property type="match status" value="1"/>
</dbReference>
<dbReference type="PROSITE" id="PS00108">
    <property type="entry name" value="PROTEIN_KINASE_ST"/>
    <property type="match status" value="1"/>
</dbReference>
<dbReference type="Pfam" id="PF13947">
    <property type="entry name" value="GUB_WAK_bind"/>
    <property type="match status" value="1"/>
</dbReference>
<dbReference type="SMART" id="SM00181">
    <property type="entry name" value="EGF"/>
    <property type="match status" value="2"/>
</dbReference>
<dbReference type="Proteomes" id="UP001164929">
    <property type="component" value="Chromosome 9"/>
</dbReference>
<dbReference type="Gene3D" id="1.10.510.10">
    <property type="entry name" value="Transferase(Phosphotransferase) domain 1"/>
    <property type="match status" value="1"/>
</dbReference>
<sequence length="755" mass="83821">MILQRRVFLLMMLLLLAAVTGATANPDVRDGCQERCGDVIVPYPFGIGEQRCAMNANFFLDCNSTDDGHHELWFREDMPARNISLLNGTVTVGILASFDCYDESGRQSRQSRKSWLFNQSISLGSGPFTFSDSRNMFTAVGCDTISMATNKEATSGFGCLSLCTVNATMSKENSCLGSGCCHTAIPKGLKSLNITLQSFRNHTDVLEFNPCSFAFLEDKDSLDLSDWPLSRTPTYLDKSNVVIEWVAQNETCEEARANKSSYACGINTNCSYSDNGQGYRCVCNAGFEGNPYLEQGCQDIDECKDPERYTCHGKCHNTIGDYECKCSHGMHGDGKVGCGGFGIITIIISVVVGVVGMLLLLIGGWWLYKIMEKRKSIKLKQKFFRQNGGLLLQQQLSSSDQGGISKTKVFSSEELETATDGFNVNRILGQGGQGTVYKGMLADGVIVAVKRSTMVSEENLEGFINEVCILSQINQRNIVRILGCCLEAEVPLLVYEFIPNGTLYEYLHRQNEEFPLSWEMRLQIAVETAGALSYLHSAASIPIYHRDIKSTNILLDNKYRAKIADFGTSRSLSVDQTHLTTNVQGTYGYLDPEYFWSSQYTDKSDVYSFGVVLAELLTRQKAILTNESRERKNLAAHFVLLMEENRIFDIVDAQIKEHCPKEDVIGVANIAMRCLNLNGKKRPTMKQVTSELERIIQLSQKKDVQQNNEEAGQGIMAQVISVWDGASTSITCSSFQVDQDLSSSDVEPLVPFKTL</sequence>
<evidence type="ECO:0000256" key="1">
    <source>
        <dbReference type="ARBA" id="ARBA00004479"/>
    </source>
</evidence>
<dbReference type="SMART" id="SM00220">
    <property type="entry name" value="S_TKc"/>
    <property type="match status" value="1"/>
</dbReference>
<dbReference type="SUPFAM" id="SSF56112">
    <property type="entry name" value="Protein kinase-like (PK-like)"/>
    <property type="match status" value="1"/>
</dbReference>
<keyword evidence="9" id="KW-0418">Kinase</keyword>
<dbReference type="CDD" id="cd14066">
    <property type="entry name" value="STKc_IRAK"/>
    <property type="match status" value="1"/>
</dbReference>
<evidence type="ECO:0000259" key="19">
    <source>
        <dbReference type="PROSITE" id="PS50011"/>
    </source>
</evidence>
<dbReference type="Pfam" id="PF07714">
    <property type="entry name" value="PK_Tyr_Ser-Thr"/>
    <property type="match status" value="1"/>
</dbReference>
<keyword evidence="6 18" id="KW-0732">Signal</keyword>
<dbReference type="SMART" id="SM00179">
    <property type="entry name" value="EGF_CA"/>
    <property type="match status" value="1"/>
</dbReference>
<evidence type="ECO:0000256" key="16">
    <source>
        <dbReference type="ARBA" id="ARBA00047951"/>
    </source>
</evidence>
<evidence type="ECO:0000256" key="17">
    <source>
        <dbReference type="SAM" id="Phobius"/>
    </source>
</evidence>
<evidence type="ECO:0000256" key="12">
    <source>
        <dbReference type="ARBA" id="ARBA00023136"/>
    </source>
</evidence>
<dbReference type="PROSITE" id="PS01187">
    <property type="entry name" value="EGF_CA"/>
    <property type="match status" value="1"/>
</dbReference>
<keyword evidence="3" id="KW-0245">EGF-like domain</keyword>
<dbReference type="FunFam" id="2.10.25.10:FF:000628">
    <property type="entry name" value="Wall-associated receptor kinase 2"/>
    <property type="match status" value="1"/>
</dbReference>
<name>A0AAD6QBJ8_9ROSI</name>
<keyword evidence="11 17" id="KW-1133">Transmembrane helix</keyword>
<dbReference type="PANTHER" id="PTHR27005">
    <property type="entry name" value="WALL-ASSOCIATED RECEPTOR KINASE-LIKE 21"/>
    <property type="match status" value="1"/>
</dbReference>
<evidence type="ECO:0000256" key="18">
    <source>
        <dbReference type="SAM" id="SignalP"/>
    </source>
</evidence>
<dbReference type="GO" id="GO:0005524">
    <property type="term" value="F:ATP binding"/>
    <property type="evidence" value="ECO:0007669"/>
    <property type="project" value="UniProtKB-KW"/>
</dbReference>
<dbReference type="InterPro" id="IPR045274">
    <property type="entry name" value="WAK-like"/>
</dbReference>
<evidence type="ECO:0000256" key="15">
    <source>
        <dbReference type="ARBA" id="ARBA00047558"/>
    </source>
</evidence>
<dbReference type="InterPro" id="IPR000742">
    <property type="entry name" value="EGF"/>
</dbReference>
<dbReference type="AlphaFoldDB" id="A0AAD6QBJ8"/>
<dbReference type="Gene3D" id="2.10.25.10">
    <property type="entry name" value="Laminin"/>
    <property type="match status" value="1"/>
</dbReference>
<dbReference type="GO" id="GO:0005886">
    <property type="term" value="C:plasma membrane"/>
    <property type="evidence" value="ECO:0007669"/>
    <property type="project" value="TreeGrafter"/>
</dbReference>
<keyword evidence="2" id="KW-0723">Serine/threonine-protein kinase</keyword>
<evidence type="ECO:0000256" key="4">
    <source>
        <dbReference type="ARBA" id="ARBA00022679"/>
    </source>
</evidence>
<dbReference type="FunFam" id="3.30.200.20:FF:000043">
    <property type="entry name" value="Wall-associated receptor kinase 2"/>
    <property type="match status" value="1"/>
</dbReference>
<keyword evidence="21" id="KW-1185">Reference proteome</keyword>
<reference evidence="20" key="1">
    <citation type="journal article" date="2023" name="Mol. Ecol. Resour.">
        <title>Chromosome-level genome assembly of a triploid poplar Populus alba 'Berolinensis'.</title>
        <authorList>
            <person name="Chen S."/>
            <person name="Yu Y."/>
            <person name="Wang X."/>
            <person name="Wang S."/>
            <person name="Zhang T."/>
            <person name="Zhou Y."/>
            <person name="He R."/>
            <person name="Meng N."/>
            <person name="Wang Y."/>
            <person name="Liu W."/>
            <person name="Liu Z."/>
            <person name="Liu J."/>
            <person name="Guo Q."/>
            <person name="Huang H."/>
            <person name="Sederoff R.R."/>
            <person name="Wang G."/>
            <person name="Qu G."/>
            <person name="Chen S."/>
        </authorList>
    </citation>
    <scope>NUCLEOTIDE SEQUENCE</scope>
    <source>
        <strain evidence="20">SC-2020</strain>
    </source>
</reference>
<keyword evidence="12 17" id="KW-0472">Membrane</keyword>